<dbReference type="GO" id="GO:0031902">
    <property type="term" value="C:late endosome membrane"/>
    <property type="evidence" value="ECO:0007669"/>
    <property type="project" value="TreeGrafter"/>
</dbReference>
<dbReference type="InterPro" id="IPR029063">
    <property type="entry name" value="SAM-dependent_MTases_sf"/>
</dbReference>
<feature type="transmembrane region" description="Helical" evidence="1">
    <location>
        <begin position="12"/>
        <end position="36"/>
    </location>
</feature>
<organism evidence="2 3">
    <name type="scientific">Petrolisthes cinctipes</name>
    <name type="common">Flat porcelain crab</name>
    <dbReference type="NCBI Taxonomy" id="88211"/>
    <lineage>
        <taxon>Eukaryota</taxon>
        <taxon>Metazoa</taxon>
        <taxon>Ecdysozoa</taxon>
        <taxon>Arthropoda</taxon>
        <taxon>Crustacea</taxon>
        <taxon>Multicrustacea</taxon>
        <taxon>Malacostraca</taxon>
        <taxon>Eumalacostraca</taxon>
        <taxon>Eucarida</taxon>
        <taxon>Decapoda</taxon>
        <taxon>Pleocyemata</taxon>
        <taxon>Anomura</taxon>
        <taxon>Galatheoidea</taxon>
        <taxon>Porcellanidae</taxon>
        <taxon>Petrolisthes</taxon>
    </lineage>
</organism>
<dbReference type="GO" id="GO:0005789">
    <property type="term" value="C:endoplasmic reticulum membrane"/>
    <property type="evidence" value="ECO:0007669"/>
    <property type="project" value="TreeGrafter"/>
</dbReference>
<evidence type="ECO:0000256" key="1">
    <source>
        <dbReference type="SAM" id="Phobius"/>
    </source>
</evidence>
<dbReference type="InterPro" id="IPR053202">
    <property type="entry name" value="EGF_Rcpt_Signaling_Reg"/>
</dbReference>
<dbReference type="EMBL" id="JAWQEG010008750">
    <property type="protein sequence ID" value="KAK3849720.1"/>
    <property type="molecule type" value="Genomic_DNA"/>
</dbReference>
<comment type="caution">
    <text evidence="2">The sequence shown here is derived from an EMBL/GenBank/DDBJ whole genome shotgun (WGS) entry which is preliminary data.</text>
</comment>
<dbReference type="GO" id="GO:0016197">
    <property type="term" value="P:endosomal transport"/>
    <property type="evidence" value="ECO:0007669"/>
    <property type="project" value="TreeGrafter"/>
</dbReference>
<name>A0AAE1EG60_PETCI</name>
<dbReference type="PANTHER" id="PTHR34009:SF2">
    <property type="entry name" value="PROTEIN STAR"/>
    <property type="match status" value="1"/>
</dbReference>
<accession>A0AAE1EG60</accession>
<dbReference type="GO" id="GO:0006888">
    <property type="term" value="P:endoplasmic reticulum to Golgi vesicle-mediated transport"/>
    <property type="evidence" value="ECO:0007669"/>
    <property type="project" value="TreeGrafter"/>
</dbReference>
<dbReference type="GO" id="GO:0005886">
    <property type="term" value="C:plasma membrane"/>
    <property type="evidence" value="ECO:0007669"/>
    <property type="project" value="TreeGrafter"/>
</dbReference>
<dbReference type="AlphaFoldDB" id="A0AAE1EG60"/>
<protein>
    <recommendedName>
        <fullName evidence="4">Methyltransferase domain-containing protein</fullName>
    </recommendedName>
</protein>
<dbReference type="SUPFAM" id="SSF53335">
    <property type="entry name" value="S-adenosyl-L-methionine-dependent methyltransferases"/>
    <property type="match status" value="1"/>
</dbReference>
<reference evidence="2" key="1">
    <citation type="submission" date="2023-10" db="EMBL/GenBank/DDBJ databases">
        <title>Genome assemblies of two species of porcelain crab, Petrolisthes cinctipes and Petrolisthes manimaculis (Anomura: Porcellanidae).</title>
        <authorList>
            <person name="Angst P."/>
        </authorList>
    </citation>
    <scope>NUCLEOTIDE SEQUENCE</scope>
    <source>
        <strain evidence="2">PB745_01</strain>
        <tissue evidence="2">Gill</tissue>
    </source>
</reference>
<dbReference type="PANTHER" id="PTHR34009">
    <property type="entry name" value="PROTEIN STAR"/>
    <property type="match status" value="1"/>
</dbReference>
<keyword evidence="1" id="KW-1133">Transmembrane helix</keyword>
<evidence type="ECO:0008006" key="4">
    <source>
        <dbReference type="Google" id="ProtNLM"/>
    </source>
</evidence>
<proteinExistence type="predicted"/>
<evidence type="ECO:0000313" key="2">
    <source>
        <dbReference type="EMBL" id="KAK3849720.1"/>
    </source>
</evidence>
<keyword evidence="1" id="KW-0812">Transmembrane</keyword>
<keyword evidence="1" id="KW-0472">Membrane</keyword>
<keyword evidence="3" id="KW-1185">Reference proteome</keyword>
<sequence length="277" mass="31308">MTRYYQRYSRGVVLGYSRLVYSSLLLYMLALVLVYYCQDGINRPLSPMDEQAIYYIRKHWIEPPTLPPARPPSSSSLPPNRPPLKYPSWAESEGWGRAFQLLKDFFSQYKKPGTYVEVGAGDGEFRSLTLYLEKALGFRGLLVEPHPRLYAEMREKRKGANTIHACATPDYGHRLDRDLGRTVGVQCFNVGTMAIAALARSIVDLVVISTGGGEAEIFASFPSHFEAKVVVLVMTVMVNEEWDWIVEGAANKGLKLVRSFDTHHIFINNKRVSLTII</sequence>
<evidence type="ECO:0000313" key="3">
    <source>
        <dbReference type="Proteomes" id="UP001286313"/>
    </source>
</evidence>
<dbReference type="GO" id="GO:0005794">
    <property type="term" value="C:Golgi apparatus"/>
    <property type="evidence" value="ECO:0007669"/>
    <property type="project" value="TreeGrafter"/>
</dbReference>
<gene>
    <name evidence="2" type="ORF">Pcinc_043539</name>
</gene>
<dbReference type="Proteomes" id="UP001286313">
    <property type="component" value="Unassembled WGS sequence"/>
</dbReference>